<gene>
    <name evidence="2" type="ORF">FSP39_005765</name>
</gene>
<dbReference type="EMBL" id="VSWD01000013">
    <property type="protein sequence ID" value="KAK3083945.1"/>
    <property type="molecule type" value="Genomic_DNA"/>
</dbReference>
<dbReference type="AlphaFoldDB" id="A0AA89BLK7"/>
<dbReference type="Proteomes" id="UP001186944">
    <property type="component" value="Unassembled WGS sequence"/>
</dbReference>
<dbReference type="InterPro" id="IPR043502">
    <property type="entry name" value="DNA/RNA_pol_sf"/>
</dbReference>
<dbReference type="Gene3D" id="3.10.10.10">
    <property type="entry name" value="HIV Type 1 Reverse Transcriptase, subunit A, domain 1"/>
    <property type="match status" value="1"/>
</dbReference>
<protein>
    <recommendedName>
        <fullName evidence="1">Reverse transcriptase domain-containing protein</fullName>
    </recommendedName>
</protein>
<keyword evidence="3" id="KW-1185">Reference proteome</keyword>
<dbReference type="PANTHER" id="PTHR33050">
    <property type="entry name" value="REVERSE TRANSCRIPTASE DOMAIN-CONTAINING PROTEIN"/>
    <property type="match status" value="1"/>
</dbReference>
<dbReference type="PANTHER" id="PTHR33050:SF8">
    <property type="entry name" value="REVERSE TRANSCRIPTASE DOMAIN-CONTAINING PROTEIN"/>
    <property type="match status" value="1"/>
</dbReference>
<organism evidence="2 3">
    <name type="scientific">Pinctada imbricata</name>
    <name type="common">Atlantic pearl-oyster</name>
    <name type="synonym">Pinctada martensii</name>
    <dbReference type="NCBI Taxonomy" id="66713"/>
    <lineage>
        <taxon>Eukaryota</taxon>
        <taxon>Metazoa</taxon>
        <taxon>Spiralia</taxon>
        <taxon>Lophotrochozoa</taxon>
        <taxon>Mollusca</taxon>
        <taxon>Bivalvia</taxon>
        <taxon>Autobranchia</taxon>
        <taxon>Pteriomorphia</taxon>
        <taxon>Pterioida</taxon>
        <taxon>Pterioidea</taxon>
        <taxon>Pteriidae</taxon>
        <taxon>Pinctada</taxon>
    </lineage>
</organism>
<dbReference type="InterPro" id="IPR000477">
    <property type="entry name" value="RT_dom"/>
</dbReference>
<reference evidence="2" key="1">
    <citation type="submission" date="2019-08" db="EMBL/GenBank/DDBJ databases">
        <title>The improved chromosome-level genome for the pearl oyster Pinctada fucata martensii using PacBio sequencing and Hi-C.</title>
        <authorList>
            <person name="Zheng Z."/>
        </authorList>
    </citation>
    <scope>NUCLEOTIDE SEQUENCE</scope>
    <source>
        <strain evidence="2">ZZ-2019</strain>
        <tissue evidence="2">Adductor muscle</tissue>
    </source>
</reference>
<proteinExistence type="predicted"/>
<dbReference type="InterPro" id="IPR043128">
    <property type="entry name" value="Rev_trsase/Diguanyl_cyclase"/>
</dbReference>
<comment type="caution">
    <text evidence="2">The sequence shown here is derived from an EMBL/GenBank/DDBJ whole genome shotgun (WGS) entry which is preliminary data.</text>
</comment>
<evidence type="ECO:0000259" key="1">
    <source>
        <dbReference type="PROSITE" id="PS50878"/>
    </source>
</evidence>
<accession>A0AA89BLK7</accession>
<dbReference type="Gene3D" id="3.30.70.270">
    <property type="match status" value="1"/>
</dbReference>
<evidence type="ECO:0000313" key="2">
    <source>
        <dbReference type="EMBL" id="KAK3083945.1"/>
    </source>
</evidence>
<dbReference type="PROSITE" id="PS50878">
    <property type="entry name" value="RT_POL"/>
    <property type="match status" value="1"/>
</dbReference>
<dbReference type="InterPro" id="IPR052055">
    <property type="entry name" value="Hepadnavirus_pol/RT"/>
</dbReference>
<dbReference type="SUPFAM" id="SSF56672">
    <property type="entry name" value="DNA/RNA polymerases"/>
    <property type="match status" value="1"/>
</dbReference>
<evidence type="ECO:0000313" key="3">
    <source>
        <dbReference type="Proteomes" id="UP001186944"/>
    </source>
</evidence>
<sequence>MIRRRVGFCSTVLRRVFLEAVYLNHKYTPPHNHKSTFEHREVVDEYINKGLSLGRVAGPFLKPPFEHFKISPLGVVPKSEPGKFRIIHDLSFPQNDSVNSNIPMEYSSVQYDTIDTVVSLIERFGKGCLMAKSDIKDAFRIMPVSPSDYNLLGFSRDDQYYYERCLPMGTSSSCHIFEELSKALQWCMLTNYKAAGMSHILDDFFFIGPPASDKCKNDIASFLWLCKKINIPINMDKTLPPTTKLIIYGIEVDSVKMESRLPEEKLAKLKSRLSEKVGRKKIKLKELQSLIGLLNFACGVVVPGRAFLRRLIDLTCGVVKPCHWIRLTVDARADMRLWLDFLDNFNGKTVISSQWTSSEVLNLQTDAAGAVGFAAVYGSEWFALCWPDHLVDYQITEFLPIVLALEVWSYNFQNKKVLFLSDNMAVVQVINNNLARIKL</sequence>
<feature type="domain" description="Reverse transcriptase" evidence="1">
    <location>
        <begin position="57"/>
        <end position="252"/>
    </location>
</feature>
<name>A0AA89BLK7_PINIB</name>